<proteinExistence type="predicted"/>
<dbReference type="InterPro" id="IPR009097">
    <property type="entry name" value="Cyclic_Pdiesterase"/>
</dbReference>
<dbReference type="Proteomes" id="UP000501452">
    <property type="component" value="Chromosome"/>
</dbReference>
<sequence length="167" mass="19288">MEPLILTLKMDDLSQERFDRLREDHFPKERNFIPAHLTLFHKLPGDREGEIGENLRDHCREQEPFSLTATGLVFMGRGVGYRLESPRLTAVRRELADGWWPWLGAQDRKGFRPHVTVQNKVQPEEARALHRRLEGAFAPFEVGAEGLLLWRYLGGPWEPVGAYGFRG</sequence>
<dbReference type="Pfam" id="PF13563">
    <property type="entry name" value="2_5_RNA_ligase2"/>
    <property type="match status" value="1"/>
</dbReference>
<protein>
    <submittedName>
        <fullName evidence="1">2'-5' RNA ligase family protein</fullName>
    </submittedName>
</protein>
<name>A0A6G8QEU1_9ACTN</name>
<keyword evidence="2" id="KW-1185">Reference proteome</keyword>
<dbReference type="EMBL" id="CP045119">
    <property type="protein sequence ID" value="QIN84757.1"/>
    <property type="molecule type" value="Genomic_DNA"/>
</dbReference>
<dbReference type="RefSeq" id="WP_166179265.1">
    <property type="nucleotide sequence ID" value="NZ_CP045119.1"/>
</dbReference>
<dbReference type="SUPFAM" id="SSF55144">
    <property type="entry name" value="LigT-like"/>
    <property type="match status" value="1"/>
</dbReference>
<reference evidence="1 2" key="1">
    <citation type="submission" date="2019-10" db="EMBL/GenBank/DDBJ databases">
        <title>Rubrobacter sp nov SCSIO 52090 isolated from a deep-sea sediment in the South China Sea.</title>
        <authorList>
            <person name="Chen R.W."/>
        </authorList>
    </citation>
    <scope>NUCLEOTIDE SEQUENCE [LARGE SCALE GENOMIC DNA]</scope>
    <source>
        <strain evidence="1 2">SCSIO 52909</strain>
    </source>
</reference>
<dbReference type="Gene3D" id="3.90.1140.10">
    <property type="entry name" value="Cyclic phosphodiesterase"/>
    <property type="match status" value="1"/>
</dbReference>
<evidence type="ECO:0000313" key="1">
    <source>
        <dbReference type="EMBL" id="QIN84757.1"/>
    </source>
</evidence>
<dbReference type="GO" id="GO:0016874">
    <property type="term" value="F:ligase activity"/>
    <property type="evidence" value="ECO:0007669"/>
    <property type="project" value="UniProtKB-KW"/>
</dbReference>
<dbReference type="AlphaFoldDB" id="A0A6G8QEU1"/>
<evidence type="ECO:0000313" key="2">
    <source>
        <dbReference type="Proteomes" id="UP000501452"/>
    </source>
</evidence>
<accession>A0A6G8QEU1</accession>
<keyword evidence="1" id="KW-0436">Ligase</keyword>
<dbReference type="KEGG" id="rub:GBA63_20495"/>
<organism evidence="1 2">
    <name type="scientific">Rubrobacter tropicus</name>
    <dbReference type="NCBI Taxonomy" id="2653851"/>
    <lineage>
        <taxon>Bacteria</taxon>
        <taxon>Bacillati</taxon>
        <taxon>Actinomycetota</taxon>
        <taxon>Rubrobacteria</taxon>
        <taxon>Rubrobacterales</taxon>
        <taxon>Rubrobacteraceae</taxon>
        <taxon>Rubrobacter</taxon>
    </lineage>
</organism>
<gene>
    <name evidence="1" type="ORF">GBA63_20495</name>
</gene>